<evidence type="ECO:0000256" key="4">
    <source>
        <dbReference type="PROSITE-ProRule" id="PRU00117"/>
    </source>
</evidence>
<dbReference type="AlphaFoldDB" id="A0A6P6IR39"/>
<dbReference type="InterPro" id="IPR050621">
    <property type="entry name" value="Tudor_domain_containing"/>
</dbReference>
<dbReference type="SUPFAM" id="SSF54791">
    <property type="entry name" value="Eukaryotic type KH-domain (KH-domain type I)"/>
    <property type="match status" value="1"/>
</dbReference>
<dbReference type="SMART" id="SM00322">
    <property type="entry name" value="KH"/>
    <property type="match status" value="1"/>
</dbReference>
<comment type="similarity">
    <text evidence="3">Belongs to the Tdrkh family.</text>
</comment>
<comment type="subcellular location">
    <subcellularLocation>
        <location evidence="1">Cytoplasm</location>
    </subcellularLocation>
</comment>
<reference evidence="9" key="1">
    <citation type="submission" date="2025-08" db="UniProtKB">
        <authorList>
            <consortium name="RefSeq"/>
        </authorList>
    </citation>
    <scope>IDENTIFICATION</scope>
    <source>
        <tissue evidence="9">Blood</tissue>
    </source>
</reference>
<dbReference type="Gene3D" id="2.30.30.140">
    <property type="match status" value="1"/>
</dbReference>
<dbReference type="InterPro" id="IPR035437">
    <property type="entry name" value="SNase_OB-fold_sf"/>
</dbReference>
<evidence type="ECO:0000313" key="8">
    <source>
        <dbReference type="Proteomes" id="UP000515131"/>
    </source>
</evidence>
<dbReference type="GO" id="GO:0043186">
    <property type="term" value="C:P granule"/>
    <property type="evidence" value="ECO:0007669"/>
    <property type="project" value="UniProtKB-ARBA"/>
</dbReference>
<sequence>MSTERTSWTSLSTIQKIALGLGIPASATVAYILYRRYRESREERLTFVGEDDIEIEMRVPQEAVKLIIGRQGANIKQLRKQTGARIDVDTEDVGDERVLLISGFPVQASGAKITCDKESEGTLLLSRLIKISGTQKEVAAAKHLILEKVSEDEELRKRIAHSAETRVPRKQPISVRREEAIESGGAGEPALWKSTDTGAGLEPATPLRVPPRKGSGDMAVEGPEGAWEKPNGDSFQKSGAQTSPEMSMFEIPSPDFSFHADEFLEVYVSASEHPNHFWIQIIGSRSLQLDKLVSEMTQHYENSLPEDLTVHVGDIVAAPLPTNGSWYRARVLGTLENGNLDLYFVDFGDNGDCPLKDLRALRSDFLSLPFQAIECSLARIAPSGEQWEEEALDEFDRLTHCADWKPLVAKISSYVQTGISTWPKIYLYDTSNGKKLDIGLELVRKGYAVELPEDMEENRAIPDMLHDVATETEVSLGSMLAETRKSPGEIANTLSCLSLSEAASVSGDDNLEEDYLL</sequence>
<dbReference type="GO" id="GO:0007283">
    <property type="term" value="P:spermatogenesis"/>
    <property type="evidence" value="ECO:0007669"/>
    <property type="project" value="TreeGrafter"/>
</dbReference>
<dbReference type="FunFam" id="3.30.1370.10:FF:000056">
    <property type="entry name" value="Tudor and KH domain containing"/>
    <property type="match status" value="1"/>
</dbReference>
<evidence type="ECO:0000259" key="7">
    <source>
        <dbReference type="PROSITE" id="PS50304"/>
    </source>
</evidence>
<dbReference type="GO" id="GO:0030719">
    <property type="term" value="P:P granule organization"/>
    <property type="evidence" value="ECO:0007669"/>
    <property type="project" value="TreeGrafter"/>
</dbReference>
<accession>A0A6P6IR39</accession>
<dbReference type="Gene3D" id="3.30.1370.10">
    <property type="entry name" value="K Homology domain, type 1"/>
    <property type="match status" value="2"/>
</dbReference>
<evidence type="ECO:0000313" key="9">
    <source>
        <dbReference type="RefSeq" id="XP_025790726.1"/>
    </source>
</evidence>
<dbReference type="InterPro" id="IPR004087">
    <property type="entry name" value="KH_dom"/>
</dbReference>
<dbReference type="CDD" id="cd22428">
    <property type="entry name" value="KH-I_TDRKH_rpt1"/>
    <property type="match status" value="1"/>
</dbReference>
<dbReference type="SUPFAM" id="SSF63748">
    <property type="entry name" value="Tudor/PWWP/MBT"/>
    <property type="match status" value="1"/>
</dbReference>
<keyword evidence="8" id="KW-1185">Reference proteome</keyword>
<dbReference type="InterPro" id="IPR047380">
    <property type="entry name" value="TDRD2-like_tudor"/>
</dbReference>
<dbReference type="GO" id="GO:0005739">
    <property type="term" value="C:mitochondrion"/>
    <property type="evidence" value="ECO:0007669"/>
    <property type="project" value="UniProtKB-ARBA"/>
</dbReference>
<evidence type="ECO:0000256" key="6">
    <source>
        <dbReference type="SAM" id="Phobius"/>
    </source>
</evidence>
<dbReference type="InterPro" id="IPR047382">
    <property type="entry name" value="KH-I_TDRKH_rpt1"/>
</dbReference>
<keyword evidence="4" id="KW-0694">RNA-binding</keyword>
<feature type="domain" description="Tudor" evidence="7">
    <location>
        <begin position="309"/>
        <end position="368"/>
    </location>
</feature>
<keyword evidence="6" id="KW-0812">Transmembrane</keyword>
<feature type="transmembrane region" description="Helical" evidence="6">
    <location>
        <begin position="17"/>
        <end position="34"/>
    </location>
</feature>
<evidence type="ECO:0000256" key="5">
    <source>
        <dbReference type="SAM" id="MobiDB-lite"/>
    </source>
</evidence>
<dbReference type="PANTHER" id="PTHR22948:SF18">
    <property type="entry name" value="TUDOR AND KH DOMAIN-CONTAINING PROTEIN"/>
    <property type="match status" value="1"/>
</dbReference>
<dbReference type="CDD" id="cd20412">
    <property type="entry name" value="Tudor_TDRD2"/>
    <property type="match status" value="1"/>
</dbReference>
<gene>
    <name evidence="9" type="primary">TDRKH</name>
</gene>
<organism evidence="8 9">
    <name type="scientific">Puma concolor</name>
    <name type="common">Mountain lion</name>
    <name type="synonym">Felis concolor</name>
    <dbReference type="NCBI Taxonomy" id="9696"/>
    <lineage>
        <taxon>Eukaryota</taxon>
        <taxon>Metazoa</taxon>
        <taxon>Chordata</taxon>
        <taxon>Craniata</taxon>
        <taxon>Vertebrata</taxon>
        <taxon>Euteleostomi</taxon>
        <taxon>Mammalia</taxon>
        <taxon>Eutheria</taxon>
        <taxon>Laurasiatheria</taxon>
        <taxon>Carnivora</taxon>
        <taxon>Feliformia</taxon>
        <taxon>Felidae</taxon>
        <taxon>Felinae</taxon>
        <taxon>Puma</taxon>
    </lineage>
</organism>
<dbReference type="InterPro" id="IPR036612">
    <property type="entry name" value="KH_dom_type_1_sf"/>
</dbReference>
<evidence type="ECO:0000256" key="2">
    <source>
        <dbReference type="ARBA" id="ARBA00022490"/>
    </source>
</evidence>
<evidence type="ECO:0000256" key="1">
    <source>
        <dbReference type="ARBA" id="ARBA00004496"/>
    </source>
</evidence>
<proteinExistence type="inferred from homology"/>
<dbReference type="PROSITE" id="PS50304">
    <property type="entry name" value="TUDOR"/>
    <property type="match status" value="1"/>
</dbReference>
<dbReference type="GO" id="GO:0003723">
    <property type="term" value="F:RNA binding"/>
    <property type="evidence" value="ECO:0007669"/>
    <property type="project" value="UniProtKB-UniRule"/>
</dbReference>
<dbReference type="Gene3D" id="2.40.50.90">
    <property type="match status" value="1"/>
</dbReference>
<feature type="region of interest" description="Disordered" evidence="5">
    <location>
        <begin position="179"/>
        <end position="240"/>
    </location>
</feature>
<dbReference type="InterPro" id="IPR002999">
    <property type="entry name" value="Tudor"/>
</dbReference>
<dbReference type="GO" id="GO:0034587">
    <property type="term" value="P:piRNA processing"/>
    <property type="evidence" value="ECO:0007669"/>
    <property type="project" value="TreeGrafter"/>
</dbReference>
<dbReference type="FunFam" id="2.30.30.140:FF:000084">
    <property type="entry name" value="Tudor and KH domain-containing protein"/>
    <property type="match status" value="1"/>
</dbReference>
<dbReference type="Proteomes" id="UP000515131">
    <property type="component" value="Unplaced"/>
</dbReference>
<keyword evidence="6" id="KW-0472">Membrane</keyword>
<dbReference type="SMART" id="SM00333">
    <property type="entry name" value="TUDOR"/>
    <property type="match status" value="1"/>
</dbReference>
<dbReference type="GeneID" id="112871863"/>
<protein>
    <submittedName>
        <fullName evidence="9">Tudor and KH domain-containing protein isoform X2</fullName>
    </submittedName>
</protein>
<evidence type="ECO:0000256" key="3">
    <source>
        <dbReference type="ARBA" id="ARBA00061555"/>
    </source>
</evidence>
<dbReference type="CTD" id="11022"/>
<dbReference type="InterPro" id="IPR004088">
    <property type="entry name" value="KH_dom_type_1"/>
</dbReference>
<dbReference type="Pfam" id="PF00013">
    <property type="entry name" value="KH_1"/>
    <property type="match status" value="1"/>
</dbReference>
<dbReference type="PANTHER" id="PTHR22948">
    <property type="entry name" value="TUDOR DOMAIN CONTAINING PROTEIN"/>
    <property type="match status" value="1"/>
</dbReference>
<dbReference type="Pfam" id="PF00567">
    <property type="entry name" value="TUDOR"/>
    <property type="match status" value="1"/>
</dbReference>
<name>A0A6P6IR39_PUMCO</name>
<keyword evidence="6" id="KW-1133">Transmembrane helix</keyword>
<dbReference type="RefSeq" id="XP_025790726.1">
    <property type="nucleotide sequence ID" value="XM_025934941.1"/>
</dbReference>
<keyword evidence="2" id="KW-0963">Cytoplasm</keyword>
<dbReference type="PROSITE" id="PS50084">
    <property type="entry name" value="KH_TYPE_1"/>
    <property type="match status" value="1"/>
</dbReference>